<proteinExistence type="predicted"/>
<sequence>MQEPSLAVRYYLILKKLWTNGNRILAFPLTNLTGYGTLKKNFNNLHANLLNKIKSFFFGKMLI</sequence>
<gene>
    <name evidence="1" type="ORF">EX87_01655</name>
</gene>
<organism evidence="1">
    <name type="scientific">Brevibacillus laterosporus</name>
    <name type="common">Bacillus laterosporus</name>
    <dbReference type="NCBI Taxonomy" id="1465"/>
    <lineage>
        <taxon>Bacteria</taxon>
        <taxon>Bacillati</taxon>
        <taxon>Bacillota</taxon>
        <taxon>Bacilli</taxon>
        <taxon>Bacillales</taxon>
        <taxon>Paenibacillaceae</taxon>
        <taxon>Brevibacillus</taxon>
    </lineage>
</organism>
<reference evidence="1" key="1">
    <citation type="submission" date="2015-03" db="EMBL/GenBank/DDBJ databases">
        <title>MIGS Cultured Bacterial/Archaeal sample from Brevibacillus laterosporus.</title>
        <authorList>
            <person name="Zeng D."/>
            <person name="Zhu L."/>
            <person name="Dong G."/>
            <person name="Ye W."/>
            <person name="Ren D."/>
            <person name="Wu L."/>
            <person name="Xu J."/>
            <person name="Li G."/>
            <person name="Guo L."/>
        </authorList>
    </citation>
    <scope>NUCLEOTIDE SEQUENCE</scope>
    <source>
        <strain evidence="1">B9</strain>
    </source>
</reference>
<evidence type="ECO:0000313" key="1">
    <source>
        <dbReference type="EMBL" id="AKF92525.1"/>
    </source>
</evidence>
<protein>
    <submittedName>
        <fullName evidence="1">Uncharacterized protein</fullName>
    </submittedName>
</protein>
<dbReference type="AlphaFoldDB" id="A0A0F7BYQ1"/>
<accession>A0A0F7BYQ1</accession>
<dbReference type="EMBL" id="CP011074">
    <property type="protein sequence ID" value="AKF92525.1"/>
    <property type="molecule type" value="Genomic_DNA"/>
</dbReference>
<name>A0A0F7BYQ1_BRELA</name>